<evidence type="ECO:0000313" key="12">
    <source>
        <dbReference type="Proteomes" id="UP001299046"/>
    </source>
</evidence>
<proteinExistence type="predicted"/>
<sequence>MPSDYGSSDAALTPPESTTNNSATPDLTGSVAAIDQMAEWARFGDTKATILAAGLGVVATMFATNAPAVLTAMHKPCPIDLVVGGLALITLLAFMWTLFWVVRAIAPRSEIPYEGLNRFAWPSVARVTAAQLVEHAQRNNIEVDAWQQVVDLSKIAKRKFEFCKLAVYGFGVTIATGVLTVILSAPFTPPKS</sequence>
<name>A0ABU5YGR2_9MYCO</name>
<feature type="compositionally biased region" description="Polar residues" evidence="8">
    <location>
        <begin position="15"/>
        <end position="26"/>
    </location>
</feature>
<evidence type="ECO:0000256" key="2">
    <source>
        <dbReference type="ARBA" id="ARBA00022475"/>
    </source>
</evidence>
<accession>A0ABU5YGR2</accession>
<keyword evidence="6" id="KW-0051">Antiviral defense</keyword>
<comment type="subcellular location">
    <subcellularLocation>
        <location evidence="1">Cell membrane</location>
    </subcellularLocation>
</comment>
<evidence type="ECO:0000256" key="3">
    <source>
        <dbReference type="ARBA" id="ARBA00022692"/>
    </source>
</evidence>
<keyword evidence="2" id="KW-1003">Cell membrane</keyword>
<dbReference type="InterPro" id="IPR043760">
    <property type="entry name" value="PycTM_dom"/>
</dbReference>
<evidence type="ECO:0000256" key="8">
    <source>
        <dbReference type="SAM" id="MobiDB-lite"/>
    </source>
</evidence>
<feature type="region of interest" description="Disordered" evidence="8">
    <location>
        <begin position="1"/>
        <end position="26"/>
    </location>
</feature>
<evidence type="ECO:0000256" key="5">
    <source>
        <dbReference type="ARBA" id="ARBA00022989"/>
    </source>
</evidence>
<dbReference type="Proteomes" id="UP001299046">
    <property type="component" value="Unassembled WGS sequence"/>
</dbReference>
<feature type="domain" description="Pycsar effector protein" evidence="10">
    <location>
        <begin position="32"/>
        <end position="182"/>
    </location>
</feature>
<protein>
    <submittedName>
        <fullName evidence="11">Pycsar system effector family protein</fullName>
    </submittedName>
</protein>
<reference evidence="11 12" key="1">
    <citation type="submission" date="2023-12" db="EMBL/GenBank/DDBJ databases">
        <title>Description of new species of Mycobacterium terrae complex isolated from sewage at the Sao Paulo Zoological Park Foundation in Brazil.</title>
        <authorList>
            <person name="Romagnoli C.L."/>
            <person name="Conceicao E.C."/>
            <person name="Machado E."/>
            <person name="Barreto L.B.P.F."/>
            <person name="Sharma A."/>
            <person name="Silva N.M."/>
            <person name="Marques L.E."/>
            <person name="Juliana M.A."/>
            <person name="Lourenco M.C.S."/>
            <person name="Digiampietri L.A."/>
            <person name="Suffys P.N."/>
            <person name="Viana-Niero C."/>
        </authorList>
    </citation>
    <scope>NUCLEOTIDE SEQUENCE [LARGE SCALE GENOMIC DNA]</scope>
    <source>
        <strain evidence="11 12">MYC123</strain>
    </source>
</reference>
<evidence type="ECO:0000256" key="6">
    <source>
        <dbReference type="ARBA" id="ARBA00023118"/>
    </source>
</evidence>
<evidence type="ECO:0000256" key="7">
    <source>
        <dbReference type="ARBA" id="ARBA00023136"/>
    </source>
</evidence>
<feature type="transmembrane region" description="Helical" evidence="9">
    <location>
        <begin position="50"/>
        <end position="70"/>
    </location>
</feature>
<dbReference type="Pfam" id="PF18967">
    <property type="entry name" value="PycTM"/>
    <property type="match status" value="1"/>
</dbReference>
<dbReference type="EMBL" id="JAYJJT010000004">
    <property type="protein sequence ID" value="MEB3049050.1"/>
    <property type="molecule type" value="Genomic_DNA"/>
</dbReference>
<comment type="caution">
    <text evidence="11">The sequence shown here is derived from an EMBL/GenBank/DDBJ whole genome shotgun (WGS) entry which is preliminary data.</text>
</comment>
<organism evidence="11 12">
    <name type="scientific">[Mycobacterium] zoologicum</name>
    <dbReference type="NCBI Taxonomy" id="2872311"/>
    <lineage>
        <taxon>Bacteria</taxon>
        <taxon>Bacillati</taxon>
        <taxon>Actinomycetota</taxon>
        <taxon>Actinomycetes</taxon>
        <taxon>Mycobacteriales</taxon>
        <taxon>Mycobacteriaceae</taxon>
        <taxon>Mycolicibacter</taxon>
    </lineage>
</organism>
<gene>
    <name evidence="11" type="ORF">KV112_04715</name>
</gene>
<evidence type="ECO:0000259" key="10">
    <source>
        <dbReference type="Pfam" id="PF18967"/>
    </source>
</evidence>
<keyword evidence="7 9" id="KW-0472">Membrane</keyword>
<evidence type="ECO:0000313" key="11">
    <source>
        <dbReference type="EMBL" id="MEB3049050.1"/>
    </source>
</evidence>
<keyword evidence="4" id="KW-0547">Nucleotide-binding</keyword>
<keyword evidence="12" id="KW-1185">Reference proteome</keyword>
<feature type="transmembrane region" description="Helical" evidence="9">
    <location>
        <begin position="82"/>
        <end position="102"/>
    </location>
</feature>
<evidence type="ECO:0000256" key="1">
    <source>
        <dbReference type="ARBA" id="ARBA00004236"/>
    </source>
</evidence>
<keyword evidence="3 9" id="KW-0812">Transmembrane</keyword>
<evidence type="ECO:0000256" key="4">
    <source>
        <dbReference type="ARBA" id="ARBA00022741"/>
    </source>
</evidence>
<keyword evidence="5 9" id="KW-1133">Transmembrane helix</keyword>
<dbReference type="RefSeq" id="WP_224865146.1">
    <property type="nucleotide sequence ID" value="NZ_JAYJJT010000004.1"/>
</dbReference>
<evidence type="ECO:0000256" key="9">
    <source>
        <dbReference type="SAM" id="Phobius"/>
    </source>
</evidence>
<feature type="transmembrane region" description="Helical" evidence="9">
    <location>
        <begin position="165"/>
        <end position="187"/>
    </location>
</feature>